<organism evidence="2 3">
    <name type="scientific">Lacticaseibacillus paracasei subsp. paracasei Lpp41</name>
    <dbReference type="NCBI Taxonomy" id="1256208"/>
    <lineage>
        <taxon>Bacteria</taxon>
        <taxon>Bacillati</taxon>
        <taxon>Bacillota</taxon>
        <taxon>Bacilli</taxon>
        <taxon>Lactobacillales</taxon>
        <taxon>Lactobacillaceae</taxon>
        <taxon>Lacticaseibacillus</taxon>
    </lineage>
</organism>
<proteinExistence type="predicted"/>
<dbReference type="Pfam" id="PF13731">
    <property type="entry name" value="WxL"/>
    <property type="match status" value="1"/>
</dbReference>
<sequence length="168" mass="17310">IVSGSFQRHPLKSNLVNPGPIKTATNANDGNATGLLQIADYRGTGAGWRLEAKMDAMTDGKGHFLAGYVDLVGSQLATSNPDINSINPAGSNVPRLNFAKDNTSVSSTVVWQADAETGAKPGQGQGDNQATIGTGTALTLVATNTNVTIAKGRYQGAITWTLSNAPKG</sequence>
<dbReference type="InterPro" id="IPR027994">
    <property type="entry name" value="WxL_dom"/>
</dbReference>
<evidence type="ECO:0000313" key="3">
    <source>
        <dbReference type="Proteomes" id="UP000014244"/>
    </source>
</evidence>
<accession>A0A829H658</accession>
<dbReference type="EMBL" id="ANKE01000493">
    <property type="protein sequence ID" value="EPC72092.1"/>
    <property type="molecule type" value="Genomic_DNA"/>
</dbReference>
<dbReference type="Proteomes" id="UP000014244">
    <property type="component" value="Unassembled WGS sequence"/>
</dbReference>
<evidence type="ECO:0000313" key="2">
    <source>
        <dbReference type="EMBL" id="EPC72092.1"/>
    </source>
</evidence>
<protein>
    <recommendedName>
        <fullName evidence="1">WxL domain-containing protein</fullName>
    </recommendedName>
</protein>
<name>A0A829H658_LACPA</name>
<evidence type="ECO:0000259" key="1">
    <source>
        <dbReference type="Pfam" id="PF13731"/>
    </source>
</evidence>
<gene>
    <name evidence="2" type="ORF">Lpp41_10231</name>
</gene>
<feature type="domain" description="WxL" evidence="1">
    <location>
        <begin position="25"/>
        <end position="166"/>
    </location>
</feature>
<dbReference type="AlphaFoldDB" id="A0A829H658"/>
<feature type="non-terminal residue" evidence="2">
    <location>
        <position position="1"/>
    </location>
</feature>
<comment type="caution">
    <text evidence="2">The sequence shown here is derived from an EMBL/GenBank/DDBJ whole genome shotgun (WGS) entry which is preliminary data.</text>
</comment>
<reference evidence="2 3" key="1">
    <citation type="journal article" date="2013" name="PLoS ONE">
        <title>Lactobacillus paracasei comparative genomics: towards species pan-genome definition and exploitation of diversity.</title>
        <authorList>
            <person name="Smokvina T."/>
            <person name="Wels M."/>
            <person name="Polka J."/>
            <person name="Chervaux C."/>
            <person name="Brisse S."/>
            <person name="Boekhorst J."/>
            <person name="van Hylckama Vlieg J.E."/>
            <person name="Siezen R.J."/>
        </authorList>
    </citation>
    <scope>NUCLEOTIDE SEQUENCE [LARGE SCALE GENOMIC DNA]</scope>
    <source>
        <strain evidence="2 3">Lpp41</strain>
    </source>
</reference>